<comment type="caution">
    <text evidence="2">The sequence shown here is derived from an EMBL/GenBank/DDBJ whole genome shotgun (WGS) entry which is preliminary data.</text>
</comment>
<sequence>MREQELKMAIFQDSFKDGFQDGRQEGFQNGRQEGFQDGFKRRGRQIARKMLQDGISPALASKYTGLMEKEILRLMDNTVKFRIRVDSDIKKQCETLYNELGLSLNTAINVFLRQSLRTGGFPFEIRLK</sequence>
<accession>A0A9D2T825</accession>
<evidence type="ECO:0000259" key="1">
    <source>
        <dbReference type="Pfam" id="PF09811"/>
    </source>
</evidence>
<dbReference type="AlphaFoldDB" id="A0A9D2T825"/>
<dbReference type="Pfam" id="PF04221">
    <property type="entry name" value="RelB"/>
    <property type="match status" value="1"/>
</dbReference>
<evidence type="ECO:0000313" key="2">
    <source>
        <dbReference type="EMBL" id="HJC48525.1"/>
    </source>
</evidence>
<reference evidence="2" key="2">
    <citation type="submission" date="2021-04" db="EMBL/GenBank/DDBJ databases">
        <authorList>
            <person name="Gilroy R."/>
        </authorList>
    </citation>
    <scope>NUCLEOTIDE SEQUENCE</scope>
    <source>
        <strain evidence="2">CHK183-5548</strain>
    </source>
</reference>
<dbReference type="Pfam" id="PF09811">
    <property type="entry name" value="Yae1_N"/>
    <property type="match status" value="1"/>
</dbReference>
<gene>
    <name evidence="2" type="ORF">IAA04_10780</name>
</gene>
<organism evidence="2 3">
    <name type="scientific">Candidatus Lachnoclostridium pullistercoris</name>
    <dbReference type="NCBI Taxonomy" id="2838632"/>
    <lineage>
        <taxon>Bacteria</taxon>
        <taxon>Bacillati</taxon>
        <taxon>Bacillota</taxon>
        <taxon>Clostridia</taxon>
        <taxon>Lachnospirales</taxon>
        <taxon>Lachnospiraceae</taxon>
    </lineage>
</organism>
<feature type="domain" description="Essential protein Yae1 N-terminal" evidence="1">
    <location>
        <begin position="15"/>
        <end position="41"/>
    </location>
</feature>
<dbReference type="GO" id="GO:0006355">
    <property type="term" value="P:regulation of DNA-templated transcription"/>
    <property type="evidence" value="ECO:0007669"/>
    <property type="project" value="InterPro"/>
</dbReference>
<name>A0A9D2T825_9FIRM</name>
<protein>
    <submittedName>
        <fullName evidence="2">Type II toxin-antitoxin system RelB/DinJ family antitoxin</fullName>
    </submittedName>
</protein>
<proteinExistence type="predicted"/>
<dbReference type="InterPro" id="IPR019191">
    <property type="entry name" value="Essential_protein_Yae1_N"/>
</dbReference>
<dbReference type="InterPro" id="IPR013321">
    <property type="entry name" value="Arc_rbn_hlx_hlx"/>
</dbReference>
<reference evidence="2" key="1">
    <citation type="journal article" date="2021" name="PeerJ">
        <title>Extensive microbial diversity within the chicken gut microbiome revealed by metagenomics and culture.</title>
        <authorList>
            <person name="Gilroy R."/>
            <person name="Ravi A."/>
            <person name="Getino M."/>
            <person name="Pursley I."/>
            <person name="Horton D.L."/>
            <person name="Alikhan N.F."/>
            <person name="Baker D."/>
            <person name="Gharbi K."/>
            <person name="Hall N."/>
            <person name="Watson M."/>
            <person name="Adriaenssens E.M."/>
            <person name="Foster-Nyarko E."/>
            <person name="Jarju S."/>
            <person name="Secka A."/>
            <person name="Antonio M."/>
            <person name="Oren A."/>
            <person name="Chaudhuri R.R."/>
            <person name="La Ragione R."/>
            <person name="Hildebrand F."/>
            <person name="Pallen M.J."/>
        </authorList>
    </citation>
    <scope>NUCLEOTIDE SEQUENCE</scope>
    <source>
        <strain evidence="2">CHK183-5548</strain>
    </source>
</reference>
<dbReference type="EMBL" id="DWWL01000070">
    <property type="protein sequence ID" value="HJC48525.1"/>
    <property type="molecule type" value="Genomic_DNA"/>
</dbReference>
<evidence type="ECO:0000313" key="3">
    <source>
        <dbReference type="Proteomes" id="UP000823883"/>
    </source>
</evidence>
<dbReference type="InterPro" id="IPR007337">
    <property type="entry name" value="RelB/DinJ"/>
</dbReference>
<dbReference type="Proteomes" id="UP000823883">
    <property type="component" value="Unassembled WGS sequence"/>
</dbReference>
<dbReference type="Gene3D" id="1.10.1220.10">
    <property type="entry name" value="Met repressor-like"/>
    <property type="match status" value="1"/>
</dbReference>